<accession>A0A380U851</accession>
<sequence>MTWFAVAAAAAAVASAAITGYSSYQNNKAAGEQAQADANAEKARGRLEAERIRKEKEKTQSAARAALAQNGLDVNEGTALVINDEIEQAANYDANMAEITGYNSSQRLKTQASQFKSNANTAAATGVLNAVSAGADGYNKYAASKKAPDQAAINTAAPPKTTGGWK</sequence>
<keyword evidence="3" id="KW-0732">Signal</keyword>
<reference evidence="5 6" key="1">
    <citation type="submission" date="2018-06" db="EMBL/GenBank/DDBJ databases">
        <authorList>
            <consortium name="Pathogen Informatics"/>
            <person name="Doyle S."/>
        </authorList>
    </citation>
    <scope>NUCLEOTIDE SEQUENCE [LARGE SCALE GENOMIC DNA]</scope>
    <source>
        <strain evidence="5 6">NCTC10308</strain>
    </source>
</reference>
<evidence type="ECO:0000313" key="7">
    <source>
        <dbReference type="Proteomes" id="UP000595107"/>
    </source>
</evidence>
<evidence type="ECO:0000256" key="2">
    <source>
        <dbReference type="SAM" id="MobiDB-lite"/>
    </source>
</evidence>
<evidence type="ECO:0008006" key="8">
    <source>
        <dbReference type="Google" id="ProtNLM"/>
    </source>
</evidence>
<dbReference type="EMBL" id="CP065666">
    <property type="protein sequence ID" value="QPS04082.1"/>
    <property type="molecule type" value="Genomic_DNA"/>
</dbReference>
<reference evidence="4 7" key="2">
    <citation type="submission" date="2020-12" db="EMBL/GenBank/DDBJ databases">
        <title>FDA dAtabase for Regulatory Grade micrObial Sequences (FDA-ARGOS): Supporting development and validation of Infectious Disease Dx tests.</title>
        <authorList>
            <person name="Sproer C."/>
            <person name="Gronow S."/>
            <person name="Severitt S."/>
            <person name="Schroder I."/>
            <person name="Tallon L."/>
            <person name="Sadzewicz L."/>
            <person name="Zhao X."/>
            <person name="Boylan J."/>
            <person name="Ott S."/>
            <person name="Bowen H."/>
            <person name="Vavikolanu K."/>
            <person name="Mehta A."/>
            <person name="Aluvathingal J."/>
            <person name="Nadendla S."/>
            <person name="Lowell S."/>
            <person name="Myers T."/>
            <person name="Yan Y."/>
            <person name="Sichtig H."/>
        </authorList>
    </citation>
    <scope>NUCLEOTIDE SEQUENCE [LARGE SCALE GENOMIC DNA]</scope>
    <source>
        <strain evidence="4 7">FDAARGOS_910</strain>
    </source>
</reference>
<feature type="region of interest" description="Disordered" evidence="2">
    <location>
        <begin position="147"/>
        <end position="166"/>
    </location>
</feature>
<evidence type="ECO:0000313" key="5">
    <source>
        <dbReference type="EMBL" id="SUT97898.1"/>
    </source>
</evidence>
<organism evidence="5 6">
    <name type="scientific">Acinetobacter johnsonii</name>
    <dbReference type="NCBI Taxonomy" id="40214"/>
    <lineage>
        <taxon>Bacteria</taxon>
        <taxon>Pseudomonadati</taxon>
        <taxon>Pseudomonadota</taxon>
        <taxon>Gammaproteobacteria</taxon>
        <taxon>Moraxellales</taxon>
        <taxon>Moraxellaceae</taxon>
        <taxon>Acinetobacter</taxon>
    </lineage>
</organism>
<evidence type="ECO:0000313" key="6">
    <source>
        <dbReference type="Proteomes" id="UP000254227"/>
    </source>
</evidence>
<protein>
    <recommendedName>
        <fullName evidence="8">Phage protein</fullName>
    </recommendedName>
</protein>
<name>A0A380U851_ACIJO</name>
<dbReference type="AlphaFoldDB" id="A0A380U851"/>
<evidence type="ECO:0000313" key="4">
    <source>
        <dbReference type="EMBL" id="QPS04082.1"/>
    </source>
</evidence>
<feature type="signal peptide" evidence="3">
    <location>
        <begin position="1"/>
        <end position="16"/>
    </location>
</feature>
<feature type="coiled-coil region" evidence="1">
    <location>
        <begin position="40"/>
        <end position="69"/>
    </location>
</feature>
<dbReference type="Proteomes" id="UP000595107">
    <property type="component" value="Chromosome"/>
</dbReference>
<dbReference type="Proteomes" id="UP000254227">
    <property type="component" value="Unassembled WGS sequence"/>
</dbReference>
<evidence type="ECO:0000256" key="3">
    <source>
        <dbReference type="SAM" id="SignalP"/>
    </source>
</evidence>
<gene>
    <name evidence="4" type="ORF">I6G67_00710</name>
    <name evidence="5" type="ORF">NCTC10308_02631</name>
</gene>
<proteinExistence type="predicted"/>
<feature type="chain" id="PRO_5044074880" description="Phage protein" evidence="3">
    <location>
        <begin position="17"/>
        <end position="166"/>
    </location>
</feature>
<evidence type="ECO:0000256" key="1">
    <source>
        <dbReference type="SAM" id="Coils"/>
    </source>
</evidence>
<dbReference type="EMBL" id="UFRV01000006">
    <property type="protein sequence ID" value="SUT97898.1"/>
    <property type="molecule type" value="Genomic_DNA"/>
</dbReference>
<dbReference type="RefSeq" id="WP_004691610.1">
    <property type="nucleotide sequence ID" value="NZ_BBTB01000009.1"/>
</dbReference>
<keyword evidence="1" id="KW-0175">Coiled coil</keyword>